<dbReference type="InterPro" id="IPR000608">
    <property type="entry name" value="UBC"/>
</dbReference>
<sequence>MSSRAALLLTREYNRLEHSSSLKGISYSFVNCNVFHWHITLQGLEGTPWEGGIFQVDMHFDESYNNSPPSVFFLTVPFHPNIDISSGKPCISFLDNADEWKPSISLETILVQLQVNFDLDKKCMLSEPCLDGAINPAAADIFMTSPRLYSQLVQDSVVASRRVYSGLSVLDEKKDSNMPYEKSIHDIAVAHKASPKKNRSIINVSFESYHSDWKSMGTSISPPFQSGSHKATMSPMIFQGISQHAKMTKDQYQNMMQRQHLLWYGCFNQPRPCDTKQALVDKNSQMKNERIESMRRIYTMHSDIGTGQRLSVGLVPTQNNYLMPHLLHKEDSQSRTVRILHSANKGEIGVDQSGLGVAQVGKHTPSTGTLQFADTTHSNACGIERVGGYESSSPSTSAYPALAHTITGEAQERMYTELCASNEGHAGWEIEADDLVKWSKDLPG</sequence>
<keyword evidence="1" id="KW-0808">Transferase</keyword>
<evidence type="ECO:0000313" key="5">
    <source>
        <dbReference type="EMBL" id="KAH6587626.1"/>
    </source>
</evidence>
<evidence type="ECO:0000256" key="1">
    <source>
        <dbReference type="ARBA" id="ARBA00022679"/>
    </source>
</evidence>
<evidence type="ECO:0000259" key="4">
    <source>
        <dbReference type="PROSITE" id="PS50127"/>
    </source>
</evidence>
<dbReference type="InterPro" id="IPR023313">
    <property type="entry name" value="UBQ-conjugating_AS"/>
</dbReference>
<dbReference type="InterPro" id="IPR050113">
    <property type="entry name" value="Ub_conjugating_enzyme"/>
</dbReference>
<dbReference type="SMART" id="SM00212">
    <property type="entry name" value="UBCc"/>
    <property type="match status" value="1"/>
</dbReference>
<feature type="domain" description="UBC core" evidence="4">
    <location>
        <begin position="4"/>
        <end position="162"/>
    </location>
</feature>
<keyword evidence="2" id="KW-0833">Ubl conjugation pathway</keyword>
<evidence type="ECO:0000256" key="2">
    <source>
        <dbReference type="ARBA" id="ARBA00022786"/>
    </source>
</evidence>
<accession>A0ABQ8EX70</accession>
<dbReference type="EMBL" id="JAFCIX010000555">
    <property type="protein sequence ID" value="KAH6587626.1"/>
    <property type="molecule type" value="Genomic_DNA"/>
</dbReference>
<proteinExistence type="predicted"/>
<name>A0ABQ8EX70_9FUNG</name>
<reference evidence="5 6" key="1">
    <citation type="submission" date="2021-02" db="EMBL/GenBank/DDBJ databases">
        <title>Variation within the Batrachochytrium salamandrivorans European outbreak.</title>
        <authorList>
            <person name="Kelly M."/>
            <person name="Pasmans F."/>
            <person name="Shea T.P."/>
            <person name="Munoz J.F."/>
            <person name="Carranza S."/>
            <person name="Cuomo C.A."/>
            <person name="Martel A."/>
        </authorList>
    </citation>
    <scope>NUCLEOTIDE SEQUENCE [LARGE SCALE GENOMIC DNA]</scope>
    <source>
        <strain evidence="5 6">AMFP18/2</strain>
    </source>
</reference>
<dbReference type="Pfam" id="PF00179">
    <property type="entry name" value="UQ_con"/>
    <property type="match status" value="1"/>
</dbReference>
<feature type="active site" description="Glycyl thioester intermediate" evidence="3">
    <location>
        <position position="90"/>
    </location>
</feature>
<dbReference type="CDD" id="cd23806">
    <property type="entry name" value="UBCc_UBE2U"/>
    <property type="match status" value="1"/>
</dbReference>
<dbReference type="PROSITE" id="PS50127">
    <property type="entry name" value="UBC_2"/>
    <property type="match status" value="1"/>
</dbReference>
<organism evidence="5 6">
    <name type="scientific">Batrachochytrium salamandrivorans</name>
    <dbReference type="NCBI Taxonomy" id="1357716"/>
    <lineage>
        <taxon>Eukaryota</taxon>
        <taxon>Fungi</taxon>
        <taxon>Fungi incertae sedis</taxon>
        <taxon>Chytridiomycota</taxon>
        <taxon>Chytridiomycota incertae sedis</taxon>
        <taxon>Chytridiomycetes</taxon>
        <taxon>Rhizophydiales</taxon>
        <taxon>Rhizophydiales incertae sedis</taxon>
        <taxon>Batrachochytrium</taxon>
    </lineage>
</organism>
<protein>
    <recommendedName>
        <fullName evidence="4">UBC core domain-containing protein</fullName>
    </recommendedName>
</protein>
<dbReference type="PANTHER" id="PTHR24067">
    <property type="entry name" value="UBIQUITIN-CONJUGATING ENZYME E2"/>
    <property type="match status" value="1"/>
</dbReference>
<dbReference type="SUPFAM" id="SSF54495">
    <property type="entry name" value="UBC-like"/>
    <property type="match status" value="1"/>
</dbReference>
<comment type="caution">
    <text evidence="5">The sequence shown here is derived from an EMBL/GenBank/DDBJ whole genome shotgun (WGS) entry which is preliminary data.</text>
</comment>
<dbReference type="InterPro" id="IPR016135">
    <property type="entry name" value="UBQ-conjugating_enzyme/RWD"/>
</dbReference>
<evidence type="ECO:0000256" key="3">
    <source>
        <dbReference type="PROSITE-ProRule" id="PRU10133"/>
    </source>
</evidence>
<gene>
    <name evidence="5" type="ORF">BASA50_011229</name>
</gene>
<dbReference type="PROSITE" id="PS00183">
    <property type="entry name" value="UBC_1"/>
    <property type="match status" value="1"/>
</dbReference>
<dbReference type="Proteomes" id="UP001648503">
    <property type="component" value="Unassembled WGS sequence"/>
</dbReference>
<dbReference type="Gene3D" id="3.10.110.10">
    <property type="entry name" value="Ubiquitin Conjugating Enzyme"/>
    <property type="match status" value="1"/>
</dbReference>
<evidence type="ECO:0000313" key="6">
    <source>
        <dbReference type="Proteomes" id="UP001648503"/>
    </source>
</evidence>
<keyword evidence="6" id="KW-1185">Reference proteome</keyword>